<proteinExistence type="predicted"/>
<keyword evidence="2" id="KW-0255">Endonuclease</keyword>
<gene>
    <name evidence="2" type="ORF">CVV68_16210</name>
</gene>
<dbReference type="GO" id="GO:0009307">
    <property type="term" value="P:DNA restriction-modification system"/>
    <property type="evidence" value="ECO:0007669"/>
    <property type="project" value="InterPro"/>
</dbReference>
<dbReference type="Proteomes" id="UP000247832">
    <property type="component" value="Unassembled WGS sequence"/>
</dbReference>
<dbReference type="Pfam" id="PF04471">
    <property type="entry name" value="Mrr_cat"/>
    <property type="match status" value="1"/>
</dbReference>
<evidence type="ECO:0000313" key="2">
    <source>
        <dbReference type="EMBL" id="PYI65949.1"/>
    </source>
</evidence>
<dbReference type="AlphaFoldDB" id="A0A2V5L3S9"/>
<organism evidence="2 3">
    <name type="scientific">Arthrobacter livingstonensis</name>
    <dbReference type="NCBI Taxonomy" id="670078"/>
    <lineage>
        <taxon>Bacteria</taxon>
        <taxon>Bacillati</taxon>
        <taxon>Actinomycetota</taxon>
        <taxon>Actinomycetes</taxon>
        <taxon>Micrococcales</taxon>
        <taxon>Micrococcaceae</taxon>
        <taxon>Arthrobacter</taxon>
    </lineage>
</organism>
<dbReference type="PANTHER" id="PTHR30015">
    <property type="entry name" value="MRR RESTRICTION SYSTEM PROTEIN"/>
    <property type="match status" value="1"/>
</dbReference>
<dbReference type="GO" id="GO:0015666">
    <property type="term" value="F:restriction endodeoxyribonuclease activity"/>
    <property type="evidence" value="ECO:0007669"/>
    <property type="project" value="TreeGrafter"/>
</dbReference>
<evidence type="ECO:0000259" key="1">
    <source>
        <dbReference type="Pfam" id="PF04471"/>
    </source>
</evidence>
<keyword evidence="2" id="KW-0540">Nuclease</keyword>
<dbReference type="InterPro" id="IPR011335">
    <property type="entry name" value="Restrct_endonuc-II-like"/>
</dbReference>
<dbReference type="GO" id="GO:0003677">
    <property type="term" value="F:DNA binding"/>
    <property type="evidence" value="ECO:0007669"/>
    <property type="project" value="InterPro"/>
</dbReference>
<dbReference type="OrthoDB" id="7593424at2"/>
<comment type="caution">
    <text evidence="2">The sequence shown here is derived from an EMBL/GenBank/DDBJ whole genome shotgun (WGS) entry which is preliminary data.</text>
</comment>
<name>A0A2V5L3S9_9MICC</name>
<dbReference type="InterPro" id="IPR011856">
    <property type="entry name" value="tRNA_endonuc-like_dom_sf"/>
</dbReference>
<sequence>MELDELLTIFDKVAVNLKKLEQVWDRASPLLPEGPARGSTPEYQNLVRTWDALLPGLAQIDGWTITEELPDMDALGQMFLDYAEIQEPAHGAYAIRDKPGDDLGEYRFRLDQARRRAIAARLQELTEQITGLLRGITAVLPTKDEFFEQQGKRNKLDTLETQRVEDVLGEIERLLGDTVERKGRWGDLHRHLRFGEVNDWHDINESDWPSVSVDIEAAHFGETDPIPVPEVDLGVAGRARPAGGATTALNWSALDPDQFERLLFDILRSLDGYQNVDWLMKTNAADRGRDISLERVVQDAAGATRTERVIVQAKHYTSKSVGPGDVQDSLSRLSMWEPPVIRFLIIATSSRFTADAVRIVDQHNDLGKQPQIEMWPDNRMEVLLSQQPTLAITHGLRS</sequence>
<keyword evidence="2" id="KW-0378">Hydrolase</keyword>
<dbReference type="SUPFAM" id="SSF52980">
    <property type="entry name" value="Restriction endonuclease-like"/>
    <property type="match status" value="1"/>
</dbReference>
<dbReference type="InterPro" id="IPR052906">
    <property type="entry name" value="Type_IV_Methyl-Rstrct_Enzyme"/>
</dbReference>
<dbReference type="EMBL" id="QJVD01000019">
    <property type="protein sequence ID" value="PYI65949.1"/>
    <property type="molecule type" value="Genomic_DNA"/>
</dbReference>
<evidence type="ECO:0000313" key="3">
    <source>
        <dbReference type="Proteomes" id="UP000247832"/>
    </source>
</evidence>
<dbReference type="Gene3D" id="3.40.1350.10">
    <property type="match status" value="1"/>
</dbReference>
<accession>A0A2V5L3S9</accession>
<dbReference type="PANTHER" id="PTHR30015:SF7">
    <property type="entry name" value="TYPE IV METHYL-DIRECTED RESTRICTION ENZYME ECOKMRR"/>
    <property type="match status" value="1"/>
</dbReference>
<dbReference type="RefSeq" id="WP_110502050.1">
    <property type="nucleotide sequence ID" value="NZ_QJVD01000019.1"/>
</dbReference>
<keyword evidence="3" id="KW-1185">Reference proteome</keyword>
<protein>
    <submittedName>
        <fullName evidence="2">Restriction endonuclease</fullName>
    </submittedName>
</protein>
<reference evidence="2 3" key="1">
    <citation type="submission" date="2018-05" db="EMBL/GenBank/DDBJ databases">
        <title>Genetic diversity of glacier-inhabiting Cryobacterium bacteria in China and description of Cryobacterium mengkeensis sp. nov. and Arthrobacter glacialis sp. nov.</title>
        <authorList>
            <person name="Liu Q."/>
            <person name="Xin Y.-H."/>
        </authorList>
    </citation>
    <scope>NUCLEOTIDE SEQUENCE [LARGE SCALE GENOMIC DNA]</scope>
    <source>
        <strain evidence="2 3">LI2</strain>
    </source>
</reference>
<dbReference type="InterPro" id="IPR007560">
    <property type="entry name" value="Restrct_endonuc_IV_Mrr"/>
</dbReference>
<feature type="domain" description="Restriction endonuclease type IV Mrr" evidence="1">
    <location>
        <begin position="253"/>
        <end position="364"/>
    </location>
</feature>